<protein>
    <submittedName>
        <fullName evidence="5">TetR family transcriptional regulator</fullName>
    </submittedName>
</protein>
<dbReference type="EMBL" id="BJXW01000011">
    <property type="protein sequence ID" value="GEN30833.1"/>
    <property type="molecule type" value="Genomic_DNA"/>
</dbReference>
<evidence type="ECO:0000259" key="4">
    <source>
        <dbReference type="PROSITE" id="PS50977"/>
    </source>
</evidence>
<name>A0A511UZE1_9BACI</name>
<dbReference type="Proteomes" id="UP000321491">
    <property type="component" value="Unassembled WGS sequence"/>
</dbReference>
<accession>A0A511UZE1</accession>
<proteinExistence type="predicted"/>
<dbReference type="SUPFAM" id="SSF46689">
    <property type="entry name" value="Homeodomain-like"/>
    <property type="match status" value="1"/>
</dbReference>
<dbReference type="PRINTS" id="PR00455">
    <property type="entry name" value="HTHTETR"/>
</dbReference>
<dbReference type="InterPro" id="IPR009057">
    <property type="entry name" value="Homeodomain-like_sf"/>
</dbReference>
<feature type="DNA-binding region" description="H-T-H motif" evidence="3">
    <location>
        <begin position="25"/>
        <end position="44"/>
    </location>
</feature>
<evidence type="ECO:0000313" key="6">
    <source>
        <dbReference type="Proteomes" id="UP000321491"/>
    </source>
</evidence>
<dbReference type="Pfam" id="PF00440">
    <property type="entry name" value="TetR_N"/>
    <property type="match status" value="1"/>
</dbReference>
<gene>
    <name evidence="5" type="ORF">CQU01_10710</name>
</gene>
<dbReference type="PROSITE" id="PS50977">
    <property type="entry name" value="HTH_TETR_2"/>
    <property type="match status" value="1"/>
</dbReference>
<keyword evidence="1" id="KW-0678">Repressor</keyword>
<evidence type="ECO:0000256" key="3">
    <source>
        <dbReference type="PROSITE-ProRule" id="PRU00335"/>
    </source>
</evidence>
<dbReference type="PANTHER" id="PTHR43479:SF8">
    <property type="entry name" value="TRANSCRIPTIONAL REGULATOR, TETR FAMILY"/>
    <property type="match status" value="1"/>
</dbReference>
<dbReference type="RefSeq" id="WP_146936481.1">
    <property type="nucleotide sequence ID" value="NZ_BJXW01000011.1"/>
</dbReference>
<feature type="domain" description="HTH tetR-type" evidence="4">
    <location>
        <begin position="2"/>
        <end position="62"/>
    </location>
</feature>
<dbReference type="InterPro" id="IPR001647">
    <property type="entry name" value="HTH_TetR"/>
</dbReference>
<dbReference type="AlphaFoldDB" id="A0A511UZE1"/>
<evidence type="ECO:0000256" key="2">
    <source>
        <dbReference type="ARBA" id="ARBA00023125"/>
    </source>
</evidence>
<keyword evidence="2 3" id="KW-0238">DNA-binding</keyword>
<dbReference type="SUPFAM" id="SSF48498">
    <property type="entry name" value="Tetracyclin repressor-like, C-terminal domain"/>
    <property type="match status" value="1"/>
</dbReference>
<sequence length="192" mass="21787">MTDKKGRIVYSAIEVFSEKGIDKTKVSDIVKRAGVAQGTFYLYFSSKLAVMPSIAEVMVEKILEEVKEHIDQAASFSEQLRQVIHVVFKITKDYRDIFALIYAGLASTEYLQEWEAIYAPYYEWMSDFLEKAVKDGVIRQSIHPDQTAVLLIGLIESAAEQTYLYSHGDQNAASLKKQELLHFVEHALGITQ</sequence>
<dbReference type="Pfam" id="PF17934">
    <property type="entry name" value="TetR_C_26"/>
    <property type="match status" value="1"/>
</dbReference>
<keyword evidence="6" id="KW-1185">Reference proteome</keyword>
<comment type="caution">
    <text evidence="5">The sequence shown here is derived from an EMBL/GenBank/DDBJ whole genome shotgun (WGS) entry which is preliminary data.</text>
</comment>
<evidence type="ECO:0000256" key="1">
    <source>
        <dbReference type="ARBA" id="ARBA00022491"/>
    </source>
</evidence>
<reference evidence="5 6" key="1">
    <citation type="submission" date="2019-07" db="EMBL/GenBank/DDBJ databases">
        <title>Whole genome shotgun sequence of Cerasibacillus quisquiliarum NBRC 102429.</title>
        <authorList>
            <person name="Hosoyama A."/>
            <person name="Uohara A."/>
            <person name="Ohji S."/>
            <person name="Ichikawa N."/>
        </authorList>
    </citation>
    <scope>NUCLEOTIDE SEQUENCE [LARGE SCALE GENOMIC DNA]</scope>
    <source>
        <strain evidence="5 6">NBRC 102429</strain>
    </source>
</reference>
<dbReference type="InterPro" id="IPR036271">
    <property type="entry name" value="Tet_transcr_reg_TetR-rel_C_sf"/>
</dbReference>
<dbReference type="InterPro" id="IPR050624">
    <property type="entry name" value="HTH-type_Tx_Regulator"/>
</dbReference>
<dbReference type="PANTHER" id="PTHR43479">
    <property type="entry name" value="ACREF/ENVCD OPERON REPRESSOR-RELATED"/>
    <property type="match status" value="1"/>
</dbReference>
<dbReference type="OrthoDB" id="9812484at2"/>
<dbReference type="Gene3D" id="1.10.357.10">
    <property type="entry name" value="Tetracycline Repressor, domain 2"/>
    <property type="match status" value="1"/>
</dbReference>
<organism evidence="5 6">
    <name type="scientific">Cerasibacillus quisquiliarum</name>
    <dbReference type="NCBI Taxonomy" id="227865"/>
    <lineage>
        <taxon>Bacteria</taxon>
        <taxon>Bacillati</taxon>
        <taxon>Bacillota</taxon>
        <taxon>Bacilli</taxon>
        <taxon>Bacillales</taxon>
        <taxon>Bacillaceae</taxon>
        <taxon>Cerasibacillus</taxon>
    </lineage>
</organism>
<evidence type="ECO:0000313" key="5">
    <source>
        <dbReference type="EMBL" id="GEN30833.1"/>
    </source>
</evidence>
<dbReference type="InterPro" id="IPR041603">
    <property type="entry name" value="YvdT_C"/>
</dbReference>
<dbReference type="GO" id="GO:0003677">
    <property type="term" value="F:DNA binding"/>
    <property type="evidence" value="ECO:0007669"/>
    <property type="project" value="UniProtKB-UniRule"/>
</dbReference>